<protein>
    <recommendedName>
        <fullName evidence="1">DNA (cytosine-5-)-methyltransferase</fullName>
        <ecNumber evidence="1">2.1.1.37</ecNumber>
    </recommendedName>
</protein>
<keyword evidence="2 7" id="KW-0489">Methyltransferase</keyword>
<name>A0A504UCU5_9HYPH</name>
<dbReference type="GO" id="GO:0003677">
    <property type="term" value="F:DNA binding"/>
    <property type="evidence" value="ECO:0007669"/>
    <property type="project" value="TreeGrafter"/>
</dbReference>
<dbReference type="Gene3D" id="3.90.120.10">
    <property type="entry name" value="DNA Methylase, subunit A, domain 2"/>
    <property type="match status" value="1"/>
</dbReference>
<evidence type="ECO:0000313" key="9">
    <source>
        <dbReference type="EMBL" id="TPP11527.1"/>
    </source>
</evidence>
<dbReference type="InterPro" id="IPR050390">
    <property type="entry name" value="C5-Methyltransferase"/>
</dbReference>
<dbReference type="Gene3D" id="3.40.50.150">
    <property type="entry name" value="Vaccinia Virus protein VP39"/>
    <property type="match status" value="1"/>
</dbReference>
<dbReference type="InterPro" id="IPR031303">
    <property type="entry name" value="C5_meth_CS"/>
</dbReference>
<dbReference type="InterPro" id="IPR001525">
    <property type="entry name" value="C5_MeTfrase"/>
</dbReference>
<evidence type="ECO:0000256" key="8">
    <source>
        <dbReference type="RuleBase" id="RU000416"/>
    </source>
</evidence>
<evidence type="ECO:0000313" key="10">
    <source>
        <dbReference type="Proteomes" id="UP000316429"/>
    </source>
</evidence>
<comment type="caution">
    <text evidence="9">The sequence shown here is derived from an EMBL/GenBank/DDBJ whole genome shotgun (WGS) entry which is preliminary data.</text>
</comment>
<evidence type="ECO:0000256" key="4">
    <source>
        <dbReference type="ARBA" id="ARBA00022691"/>
    </source>
</evidence>
<dbReference type="PANTHER" id="PTHR10629:SF52">
    <property type="entry name" value="DNA (CYTOSINE-5)-METHYLTRANSFERASE 1"/>
    <property type="match status" value="1"/>
</dbReference>
<accession>A0A504UCU5</accession>
<dbReference type="NCBIfam" id="TIGR00675">
    <property type="entry name" value="dcm"/>
    <property type="match status" value="1"/>
</dbReference>
<dbReference type="GO" id="GO:0044027">
    <property type="term" value="P:negative regulation of gene expression via chromosomal CpG island methylation"/>
    <property type="evidence" value="ECO:0007669"/>
    <property type="project" value="TreeGrafter"/>
</dbReference>
<evidence type="ECO:0000256" key="7">
    <source>
        <dbReference type="PROSITE-ProRule" id="PRU01016"/>
    </source>
</evidence>
<dbReference type="PANTHER" id="PTHR10629">
    <property type="entry name" value="CYTOSINE-SPECIFIC METHYLTRANSFERASE"/>
    <property type="match status" value="1"/>
</dbReference>
<evidence type="ECO:0000256" key="5">
    <source>
        <dbReference type="ARBA" id="ARBA00022747"/>
    </source>
</evidence>
<dbReference type="EMBL" id="VFYP01000001">
    <property type="protein sequence ID" value="TPP11527.1"/>
    <property type="molecule type" value="Genomic_DNA"/>
</dbReference>
<dbReference type="GO" id="GO:0009307">
    <property type="term" value="P:DNA restriction-modification system"/>
    <property type="evidence" value="ECO:0007669"/>
    <property type="project" value="UniProtKB-KW"/>
</dbReference>
<dbReference type="SUPFAM" id="SSF53335">
    <property type="entry name" value="S-adenosyl-L-methionine-dependent methyltransferases"/>
    <property type="match status" value="1"/>
</dbReference>
<comment type="catalytic activity">
    <reaction evidence="6">
        <text>a 2'-deoxycytidine in DNA + S-adenosyl-L-methionine = a 5-methyl-2'-deoxycytidine in DNA + S-adenosyl-L-homocysteine + H(+)</text>
        <dbReference type="Rhea" id="RHEA:13681"/>
        <dbReference type="Rhea" id="RHEA-COMP:11369"/>
        <dbReference type="Rhea" id="RHEA-COMP:11370"/>
        <dbReference type="ChEBI" id="CHEBI:15378"/>
        <dbReference type="ChEBI" id="CHEBI:57856"/>
        <dbReference type="ChEBI" id="CHEBI:59789"/>
        <dbReference type="ChEBI" id="CHEBI:85452"/>
        <dbReference type="ChEBI" id="CHEBI:85454"/>
        <dbReference type="EC" id="2.1.1.37"/>
    </reaction>
</comment>
<dbReference type="GO" id="GO:0003886">
    <property type="term" value="F:DNA (cytosine-5-)-methyltransferase activity"/>
    <property type="evidence" value="ECO:0007669"/>
    <property type="project" value="UniProtKB-EC"/>
</dbReference>
<dbReference type="EC" id="2.1.1.37" evidence="1"/>
<sequence length="460" mass="51106">MFRRIWSSLMARNVKKIDKKQHFKPKVLDLFSGAGGISWGFHSAGFKIIGGLDYFGASIESFEKNMPEAVGMVRDLRKPGFDDVRDVIGTEDIDVIVGGPSCQGFSTSGGLSRTSGRDESDPRNRLFINYLDMVDEFRPSWIVFENVPGLLLYNQGRVAIDIVRAFKEIGYSVAPMILLAADFGVPQLRRRLFFVGNRTGADNCFPAATHGNPELWKNYSLPFAHLSRIGHGANREVAPHVSFADACSDLPPIEEGEELNGAQYLCDPTTPYQALMRTHSQTVEQHAAADLPSLDRLAATVLLEGQNWRNMPANSLPARFSRIRPYDATTLLKRLSSGLPSYTITTKFNEATTGAFIHPTQARTISLREAARLQSFPDHFLFSGTASQIRQQIGNAVPPILAQAIAEAIYPSVVRDVFKENVESTRDSVVVENSLTESDILKLKAPRRVREQEEITYDQV</sequence>
<dbReference type="InterPro" id="IPR029063">
    <property type="entry name" value="SAM-dependent_MTases_sf"/>
</dbReference>
<evidence type="ECO:0000256" key="6">
    <source>
        <dbReference type="ARBA" id="ARBA00047422"/>
    </source>
</evidence>
<dbReference type="PROSITE" id="PS51679">
    <property type="entry name" value="SAM_MT_C5"/>
    <property type="match status" value="1"/>
</dbReference>
<evidence type="ECO:0000256" key="1">
    <source>
        <dbReference type="ARBA" id="ARBA00011975"/>
    </source>
</evidence>
<keyword evidence="3 7" id="KW-0808">Transferase</keyword>
<keyword evidence="5" id="KW-0680">Restriction system</keyword>
<evidence type="ECO:0000256" key="3">
    <source>
        <dbReference type="ARBA" id="ARBA00022679"/>
    </source>
</evidence>
<dbReference type="Pfam" id="PF00145">
    <property type="entry name" value="DNA_methylase"/>
    <property type="match status" value="1"/>
</dbReference>
<dbReference type="PROSITE" id="PS00095">
    <property type="entry name" value="C5_MTASE_2"/>
    <property type="match status" value="1"/>
</dbReference>
<keyword evidence="4 7" id="KW-0949">S-adenosyl-L-methionine</keyword>
<comment type="similarity">
    <text evidence="7 8">Belongs to the class I-like SAM-binding methyltransferase superfamily. C5-methyltransferase family.</text>
</comment>
<evidence type="ECO:0000256" key="2">
    <source>
        <dbReference type="ARBA" id="ARBA00022603"/>
    </source>
</evidence>
<feature type="active site" evidence="7">
    <location>
        <position position="102"/>
    </location>
</feature>
<dbReference type="Proteomes" id="UP000316429">
    <property type="component" value="Unassembled WGS sequence"/>
</dbReference>
<proteinExistence type="inferred from homology"/>
<dbReference type="AlphaFoldDB" id="A0A504UCU5"/>
<dbReference type="PRINTS" id="PR00105">
    <property type="entry name" value="C5METTRFRASE"/>
</dbReference>
<reference evidence="9 10" key="1">
    <citation type="submission" date="2019-06" db="EMBL/GenBank/DDBJ databases">
        <title>Rhizobium sp. CL12 isolated from roots of soybean.</title>
        <authorList>
            <person name="Wang C."/>
        </authorList>
    </citation>
    <scope>NUCLEOTIDE SEQUENCE [LARGE SCALE GENOMIC DNA]</scope>
    <source>
        <strain evidence="9 10">CL12</strain>
    </source>
</reference>
<dbReference type="GO" id="GO:0032259">
    <property type="term" value="P:methylation"/>
    <property type="evidence" value="ECO:0007669"/>
    <property type="project" value="UniProtKB-KW"/>
</dbReference>
<gene>
    <name evidence="9" type="ORF">FJQ55_12195</name>
</gene>
<organism evidence="9 10">
    <name type="scientific">Rhizobium glycinendophyticum</name>
    <dbReference type="NCBI Taxonomy" id="2589807"/>
    <lineage>
        <taxon>Bacteria</taxon>
        <taxon>Pseudomonadati</taxon>
        <taxon>Pseudomonadota</taxon>
        <taxon>Alphaproteobacteria</taxon>
        <taxon>Hyphomicrobiales</taxon>
        <taxon>Rhizobiaceae</taxon>
        <taxon>Rhizobium/Agrobacterium group</taxon>
        <taxon>Rhizobium</taxon>
    </lineage>
</organism>
<keyword evidence="10" id="KW-1185">Reference proteome</keyword>